<gene>
    <name evidence="1" type="ORF">EW146_g3564</name>
</gene>
<name>A0A4S4M326_9AGAM</name>
<protein>
    <submittedName>
        <fullName evidence="1">Uncharacterized protein</fullName>
    </submittedName>
</protein>
<sequence length="236" mass="27503">MTARFQISSLPHGRIFPVKTHAKPFLTDDFAISVVFWREGKMRCFLYNRDYKFEIGIGLKLTMSEDFSLGLFLPVEDTSWIQELFIEILSDAKCWTHCWTSHLFRSTPGLTKLTTSANTSLDCIPIYTAIQRGALLELKMLCIRLRDVIGPIRFSPLLRLIRQRHVDDRPLKEVVICDERLKGPNLYTKTLRGITSYIDTLEWDSSPSPFRNSNTGFVYASLLDELRNWNWQDEFR</sequence>
<evidence type="ECO:0000313" key="1">
    <source>
        <dbReference type="EMBL" id="THH17200.1"/>
    </source>
</evidence>
<dbReference type="EMBL" id="SGPL01000121">
    <property type="protein sequence ID" value="THH17200.1"/>
    <property type="molecule type" value="Genomic_DNA"/>
</dbReference>
<proteinExistence type="predicted"/>
<dbReference type="Proteomes" id="UP000310158">
    <property type="component" value="Unassembled WGS sequence"/>
</dbReference>
<comment type="caution">
    <text evidence="1">The sequence shown here is derived from an EMBL/GenBank/DDBJ whole genome shotgun (WGS) entry which is preliminary data.</text>
</comment>
<accession>A0A4S4M326</accession>
<organism evidence="1 2">
    <name type="scientific">Bondarzewia mesenterica</name>
    <dbReference type="NCBI Taxonomy" id="1095465"/>
    <lineage>
        <taxon>Eukaryota</taxon>
        <taxon>Fungi</taxon>
        <taxon>Dikarya</taxon>
        <taxon>Basidiomycota</taxon>
        <taxon>Agaricomycotina</taxon>
        <taxon>Agaricomycetes</taxon>
        <taxon>Russulales</taxon>
        <taxon>Bondarzewiaceae</taxon>
        <taxon>Bondarzewia</taxon>
    </lineage>
</organism>
<reference evidence="1 2" key="1">
    <citation type="submission" date="2019-02" db="EMBL/GenBank/DDBJ databases">
        <title>Genome sequencing of the rare red list fungi Bondarzewia mesenterica.</title>
        <authorList>
            <person name="Buettner E."/>
            <person name="Kellner H."/>
        </authorList>
    </citation>
    <scope>NUCLEOTIDE SEQUENCE [LARGE SCALE GENOMIC DNA]</scope>
    <source>
        <strain evidence="1 2">DSM 108281</strain>
    </source>
</reference>
<keyword evidence="2" id="KW-1185">Reference proteome</keyword>
<dbReference type="AlphaFoldDB" id="A0A4S4M326"/>
<evidence type="ECO:0000313" key="2">
    <source>
        <dbReference type="Proteomes" id="UP000310158"/>
    </source>
</evidence>